<evidence type="ECO:0000259" key="2">
    <source>
        <dbReference type="PROSITE" id="PS50110"/>
    </source>
</evidence>
<dbReference type="InterPro" id="IPR001789">
    <property type="entry name" value="Sig_transdc_resp-reg_receiver"/>
</dbReference>
<dbReference type="CDD" id="cd17546">
    <property type="entry name" value="REC_hyHK_CKI1_RcsC-like"/>
    <property type="match status" value="1"/>
</dbReference>
<comment type="caution">
    <text evidence="3">The sequence shown here is derived from an EMBL/GenBank/DDBJ whole genome shotgun (WGS) entry which is preliminary data.</text>
</comment>
<dbReference type="PANTHER" id="PTHR43228">
    <property type="entry name" value="TWO-COMPONENT RESPONSE REGULATOR"/>
    <property type="match status" value="1"/>
</dbReference>
<sequence length="138" mass="15431">MYAGYMGSTSNALKLKNKLTALVVDDAELVRRIHIQLLTNLGVDAWNVENGKKAVDLCHSGEVFDLILMDMEMPIMDGPEATRLLREMGVTSVIVGVSASSMEWNKQFFMDAGLNHYEEKPLSADKLVPILREIDINY</sequence>
<feature type="domain" description="Response regulatory" evidence="2">
    <location>
        <begin position="20"/>
        <end position="135"/>
    </location>
</feature>
<name>A0A7J6XC61_THATH</name>
<keyword evidence="4" id="KW-1185">Reference proteome</keyword>
<dbReference type="PANTHER" id="PTHR43228:SF1">
    <property type="entry name" value="TWO-COMPONENT RESPONSE REGULATOR ARR22"/>
    <property type="match status" value="1"/>
</dbReference>
<evidence type="ECO:0000313" key="4">
    <source>
        <dbReference type="Proteomes" id="UP000554482"/>
    </source>
</evidence>
<accession>A0A7J6XC61</accession>
<gene>
    <name evidence="3" type="ORF">FRX31_003193</name>
</gene>
<evidence type="ECO:0000313" key="3">
    <source>
        <dbReference type="EMBL" id="KAF5207219.1"/>
    </source>
</evidence>
<organism evidence="3 4">
    <name type="scientific">Thalictrum thalictroides</name>
    <name type="common">Rue-anemone</name>
    <name type="synonym">Anemone thalictroides</name>
    <dbReference type="NCBI Taxonomy" id="46969"/>
    <lineage>
        <taxon>Eukaryota</taxon>
        <taxon>Viridiplantae</taxon>
        <taxon>Streptophyta</taxon>
        <taxon>Embryophyta</taxon>
        <taxon>Tracheophyta</taxon>
        <taxon>Spermatophyta</taxon>
        <taxon>Magnoliopsida</taxon>
        <taxon>Ranunculales</taxon>
        <taxon>Ranunculaceae</taxon>
        <taxon>Thalictroideae</taxon>
        <taxon>Thalictrum</taxon>
    </lineage>
</organism>
<protein>
    <submittedName>
        <fullName evidence="3">Two-component response regulator</fullName>
    </submittedName>
</protein>
<reference evidence="3 4" key="1">
    <citation type="submission" date="2020-06" db="EMBL/GenBank/DDBJ databases">
        <title>Transcriptomic and genomic resources for Thalictrum thalictroides and T. hernandezii: Facilitating candidate gene discovery in an emerging model plant lineage.</title>
        <authorList>
            <person name="Arias T."/>
            <person name="Riano-Pachon D.M."/>
            <person name="Di Stilio V.S."/>
        </authorList>
    </citation>
    <scope>NUCLEOTIDE SEQUENCE [LARGE SCALE GENOMIC DNA]</scope>
    <source>
        <strain evidence="4">cv. WT478/WT964</strain>
        <tissue evidence="3">Leaves</tissue>
    </source>
</reference>
<dbReference type="Pfam" id="PF00072">
    <property type="entry name" value="Response_reg"/>
    <property type="match status" value="1"/>
</dbReference>
<proteinExistence type="predicted"/>
<dbReference type="AlphaFoldDB" id="A0A7J6XC61"/>
<keyword evidence="1" id="KW-0597">Phosphoprotein</keyword>
<dbReference type="Proteomes" id="UP000554482">
    <property type="component" value="Unassembled WGS sequence"/>
</dbReference>
<feature type="modified residue" description="4-aspartylphosphate" evidence="1">
    <location>
        <position position="70"/>
    </location>
</feature>
<dbReference type="SMART" id="SM00448">
    <property type="entry name" value="REC"/>
    <property type="match status" value="1"/>
</dbReference>
<dbReference type="EMBL" id="JABWDY010001699">
    <property type="protein sequence ID" value="KAF5207219.1"/>
    <property type="molecule type" value="Genomic_DNA"/>
</dbReference>
<dbReference type="PROSITE" id="PS50110">
    <property type="entry name" value="RESPONSE_REGULATORY"/>
    <property type="match status" value="1"/>
</dbReference>
<dbReference type="GO" id="GO:0000160">
    <property type="term" value="P:phosphorelay signal transduction system"/>
    <property type="evidence" value="ECO:0007669"/>
    <property type="project" value="InterPro"/>
</dbReference>
<dbReference type="InterPro" id="IPR052048">
    <property type="entry name" value="ST_Response_Regulator"/>
</dbReference>
<evidence type="ECO:0000256" key="1">
    <source>
        <dbReference type="PROSITE-ProRule" id="PRU00169"/>
    </source>
</evidence>
<dbReference type="InterPro" id="IPR011006">
    <property type="entry name" value="CheY-like_superfamily"/>
</dbReference>
<dbReference type="Gene3D" id="3.40.50.2300">
    <property type="match status" value="1"/>
</dbReference>
<dbReference type="OrthoDB" id="21225at2759"/>
<dbReference type="SUPFAM" id="SSF52172">
    <property type="entry name" value="CheY-like"/>
    <property type="match status" value="1"/>
</dbReference>